<evidence type="ECO:0000256" key="8">
    <source>
        <dbReference type="SAM" id="MobiDB-lite"/>
    </source>
</evidence>
<evidence type="ECO:0000256" key="3">
    <source>
        <dbReference type="ARBA" id="ARBA00022448"/>
    </source>
</evidence>
<accession>A0A3M2LXW5</accession>
<sequence>MPPLLGSAAAWAWRLIAIGIVVYGLTWVVGTLKIVFLPCAIALFLTALLRPLTVRFQRLGLGPLAATWLTLLVALAALGGIGTYVGIQANDEFPKLVSEVQDTARSVQHWLENGPLHVQHSKLNDAVDQGTKWVEARRGMLASTALDWGTATIEALAAMVFLLFVTFFLLKDGPNIWGWSIGGLGRYRARVDRAGRAAWETLSQYVHGTVLVAAIHAVVLAVVLAIMGVPLVAPLAVVIFLGSFIPIVGIFVGGGLAVAVTFGAKGGVAALIFLGILLVEHQLESHLLQPMVVGRWVRLHPLAVILAITVGGVVGGLPGAAVAVPIVAVVYRAWPALRGSEEPTPAEDPEGPPGDPDEHVPRTVSTLVEEFRHHDSGHAPDDADPSPDDADPSPGDTGPSASDAGSSVGDSDHTRRDSARGTERPPGDSEGPSGGSGGPSAGPGGPSKGDGTD</sequence>
<feature type="compositionally biased region" description="Gly residues" evidence="8">
    <location>
        <begin position="432"/>
        <end position="453"/>
    </location>
</feature>
<dbReference type="PANTHER" id="PTHR21716">
    <property type="entry name" value="TRANSMEMBRANE PROTEIN"/>
    <property type="match status" value="1"/>
</dbReference>
<evidence type="ECO:0000313" key="10">
    <source>
        <dbReference type="EMBL" id="RMI41423.1"/>
    </source>
</evidence>
<feature type="transmembrane region" description="Helical" evidence="9">
    <location>
        <begin position="303"/>
        <end position="331"/>
    </location>
</feature>
<name>A0A3M2LXW5_9ACTN</name>
<feature type="transmembrane region" description="Helical" evidence="9">
    <location>
        <begin position="235"/>
        <end position="259"/>
    </location>
</feature>
<keyword evidence="6 9" id="KW-1133">Transmembrane helix</keyword>
<feature type="compositionally biased region" description="Acidic residues" evidence="8">
    <location>
        <begin position="382"/>
        <end position="391"/>
    </location>
</feature>
<evidence type="ECO:0000256" key="9">
    <source>
        <dbReference type="SAM" id="Phobius"/>
    </source>
</evidence>
<feature type="compositionally biased region" description="Basic and acidic residues" evidence="8">
    <location>
        <begin position="410"/>
        <end position="427"/>
    </location>
</feature>
<reference evidence="10 11" key="1">
    <citation type="submission" date="2018-10" db="EMBL/GenBank/DDBJ databases">
        <title>Isolation from soil.</title>
        <authorList>
            <person name="Hu J."/>
        </authorList>
    </citation>
    <scope>NUCLEOTIDE SEQUENCE [LARGE SCALE GENOMIC DNA]</scope>
    <source>
        <strain evidence="10 11">NEAU-Ht49</strain>
    </source>
</reference>
<comment type="similarity">
    <text evidence="2">Belongs to the autoinducer-2 exporter (AI-2E) (TC 2.A.86) family.</text>
</comment>
<comment type="subcellular location">
    <subcellularLocation>
        <location evidence="1">Cell membrane</location>
        <topology evidence="1">Multi-pass membrane protein</topology>
    </subcellularLocation>
</comment>
<dbReference type="PANTHER" id="PTHR21716:SF53">
    <property type="entry name" value="PERMEASE PERM-RELATED"/>
    <property type="match status" value="1"/>
</dbReference>
<keyword evidence="4" id="KW-1003">Cell membrane</keyword>
<comment type="caution">
    <text evidence="10">The sequence shown here is derived from an EMBL/GenBank/DDBJ whole genome shotgun (WGS) entry which is preliminary data.</text>
</comment>
<evidence type="ECO:0000256" key="2">
    <source>
        <dbReference type="ARBA" id="ARBA00009773"/>
    </source>
</evidence>
<feature type="transmembrane region" description="Helical" evidence="9">
    <location>
        <begin position="205"/>
        <end position="229"/>
    </location>
</feature>
<dbReference type="AlphaFoldDB" id="A0A3M2LXW5"/>
<evidence type="ECO:0000256" key="4">
    <source>
        <dbReference type="ARBA" id="ARBA00022475"/>
    </source>
</evidence>
<dbReference type="Pfam" id="PF01594">
    <property type="entry name" value="AI-2E_transport"/>
    <property type="match status" value="1"/>
</dbReference>
<dbReference type="GO" id="GO:0055085">
    <property type="term" value="P:transmembrane transport"/>
    <property type="evidence" value="ECO:0007669"/>
    <property type="project" value="TreeGrafter"/>
</dbReference>
<organism evidence="10 11">
    <name type="scientific">Actinomadura harenae</name>
    <dbReference type="NCBI Taxonomy" id="2483351"/>
    <lineage>
        <taxon>Bacteria</taxon>
        <taxon>Bacillati</taxon>
        <taxon>Actinomycetota</taxon>
        <taxon>Actinomycetes</taxon>
        <taxon>Streptosporangiales</taxon>
        <taxon>Thermomonosporaceae</taxon>
        <taxon>Actinomadura</taxon>
    </lineage>
</organism>
<feature type="transmembrane region" description="Helical" evidence="9">
    <location>
        <begin position="148"/>
        <end position="170"/>
    </location>
</feature>
<keyword evidence="5 9" id="KW-0812">Transmembrane</keyword>
<evidence type="ECO:0000256" key="6">
    <source>
        <dbReference type="ARBA" id="ARBA00022989"/>
    </source>
</evidence>
<dbReference type="GO" id="GO:0005886">
    <property type="term" value="C:plasma membrane"/>
    <property type="evidence" value="ECO:0007669"/>
    <property type="project" value="UniProtKB-SubCell"/>
</dbReference>
<evidence type="ECO:0000313" key="11">
    <source>
        <dbReference type="Proteomes" id="UP000282674"/>
    </source>
</evidence>
<dbReference type="Proteomes" id="UP000282674">
    <property type="component" value="Unassembled WGS sequence"/>
</dbReference>
<evidence type="ECO:0000256" key="1">
    <source>
        <dbReference type="ARBA" id="ARBA00004651"/>
    </source>
</evidence>
<dbReference type="OrthoDB" id="9784366at2"/>
<dbReference type="InterPro" id="IPR002549">
    <property type="entry name" value="AI-2E-like"/>
</dbReference>
<gene>
    <name evidence="10" type="ORF">EBO15_23135</name>
</gene>
<feature type="transmembrane region" description="Helical" evidence="9">
    <location>
        <begin position="27"/>
        <end position="49"/>
    </location>
</feature>
<feature type="transmembrane region" description="Helical" evidence="9">
    <location>
        <begin position="61"/>
        <end position="87"/>
    </location>
</feature>
<feature type="region of interest" description="Disordered" evidence="8">
    <location>
        <begin position="374"/>
        <end position="453"/>
    </location>
</feature>
<keyword evidence="7 9" id="KW-0472">Membrane</keyword>
<keyword evidence="3" id="KW-0813">Transport</keyword>
<dbReference type="EMBL" id="RFFG01000043">
    <property type="protein sequence ID" value="RMI41423.1"/>
    <property type="molecule type" value="Genomic_DNA"/>
</dbReference>
<evidence type="ECO:0000256" key="7">
    <source>
        <dbReference type="ARBA" id="ARBA00023136"/>
    </source>
</evidence>
<feature type="compositionally biased region" description="Low complexity" evidence="8">
    <location>
        <begin position="392"/>
        <end position="409"/>
    </location>
</feature>
<feature type="region of interest" description="Disordered" evidence="8">
    <location>
        <begin position="340"/>
        <end position="361"/>
    </location>
</feature>
<evidence type="ECO:0000256" key="5">
    <source>
        <dbReference type="ARBA" id="ARBA00022692"/>
    </source>
</evidence>
<keyword evidence="11" id="KW-1185">Reference proteome</keyword>
<protein>
    <submittedName>
        <fullName evidence="10">AI-2E family transporter</fullName>
    </submittedName>
</protein>
<proteinExistence type="inferred from homology"/>
<feature type="transmembrane region" description="Helical" evidence="9">
    <location>
        <begin position="266"/>
        <end position="283"/>
    </location>
</feature>